<name>A0ABD3XQ11_SINWO</name>
<protein>
    <recommendedName>
        <fullName evidence="3">Ig-like domain-containing protein</fullName>
    </recommendedName>
</protein>
<dbReference type="AlphaFoldDB" id="A0ABD3XQ11"/>
<sequence length="156" mass="17206">MEIIKEAIITVLALFIYCYGETFGNTVVLSPANPVGDENGELELVCQLTPFPNATLRTVNWYLNRNLARMQRYTSDCTEYATGAGYDLNLYSFTCSGNTFKMMILGLLSSYNNNCWSCSVSFTNAAETDKATACITVRGSSTVVRQRETLTALDLG</sequence>
<organism evidence="1 2">
    <name type="scientific">Sinanodonta woodiana</name>
    <name type="common">Chinese pond mussel</name>
    <name type="synonym">Anodonta woodiana</name>
    <dbReference type="NCBI Taxonomy" id="1069815"/>
    <lineage>
        <taxon>Eukaryota</taxon>
        <taxon>Metazoa</taxon>
        <taxon>Spiralia</taxon>
        <taxon>Lophotrochozoa</taxon>
        <taxon>Mollusca</taxon>
        <taxon>Bivalvia</taxon>
        <taxon>Autobranchia</taxon>
        <taxon>Heteroconchia</taxon>
        <taxon>Palaeoheterodonta</taxon>
        <taxon>Unionida</taxon>
        <taxon>Unionoidea</taxon>
        <taxon>Unionidae</taxon>
        <taxon>Unioninae</taxon>
        <taxon>Sinanodonta</taxon>
    </lineage>
</organism>
<dbReference type="Proteomes" id="UP001634394">
    <property type="component" value="Unassembled WGS sequence"/>
</dbReference>
<proteinExistence type="predicted"/>
<evidence type="ECO:0000313" key="2">
    <source>
        <dbReference type="Proteomes" id="UP001634394"/>
    </source>
</evidence>
<evidence type="ECO:0008006" key="3">
    <source>
        <dbReference type="Google" id="ProtNLM"/>
    </source>
</evidence>
<dbReference type="EMBL" id="JBJQND010000002">
    <property type="protein sequence ID" value="KAL3887538.1"/>
    <property type="molecule type" value="Genomic_DNA"/>
</dbReference>
<dbReference type="InterPro" id="IPR036179">
    <property type="entry name" value="Ig-like_dom_sf"/>
</dbReference>
<gene>
    <name evidence="1" type="ORF">ACJMK2_027477</name>
</gene>
<dbReference type="SUPFAM" id="SSF48726">
    <property type="entry name" value="Immunoglobulin"/>
    <property type="match status" value="1"/>
</dbReference>
<comment type="caution">
    <text evidence="1">The sequence shown here is derived from an EMBL/GenBank/DDBJ whole genome shotgun (WGS) entry which is preliminary data.</text>
</comment>
<keyword evidence="2" id="KW-1185">Reference proteome</keyword>
<reference evidence="1 2" key="1">
    <citation type="submission" date="2024-11" db="EMBL/GenBank/DDBJ databases">
        <title>Chromosome-level genome assembly of the freshwater bivalve Anodonta woodiana.</title>
        <authorList>
            <person name="Chen X."/>
        </authorList>
    </citation>
    <scope>NUCLEOTIDE SEQUENCE [LARGE SCALE GENOMIC DNA]</scope>
    <source>
        <strain evidence="1">MN2024</strain>
        <tissue evidence="1">Gills</tissue>
    </source>
</reference>
<evidence type="ECO:0000313" key="1">
    <source>
        <dbReference type="EMBL" id="KAL3887538.1"/>
    </source>
</evidence>
<accession>A0ABD3XQ11</accession>